<gene>
    <name evidence="11" type="primary">ribA</name>
    <name evidence="13" type="ORF">J2T57_000562</name>
</gene>
<dbReference type="GO" id="GO:0005525">
    <property type="term" value="F:GTP binding"/>
    <property type="evidence" value="ECO:0007669"/>
    <property type="project" value="UniProtKB-KW"/>
</dbReference>
<dbReference type="Proteomes" id="UP001205843">
    <property type="component" value="Unassembled WGS sequence"/>
</dbReference>
<comment type="similarity">
    <text evidence="2">In the N-terminal section; belongs to the DHBP synthase family.</text>
</comment>
<dbReference type="Pfam" id="PF00925">
    <property type="entry name" value="GTP_cyclohydro2"/>
    <property type="match status" value="1"/>
</dbReference>
<dbReference type="InterPro" id="IPR000926">
    <property type="entry name" value="RibA"/>
</dbReference>
<dbReference type="NCBIfam" id="NF001591">
    <property type="entry name" value="PRK00393.1"/>
    <property type="match status" value="1"/>
</dbReference>
<evidence type="ECO:0000256" key="7">
    <source>
        <dbReference type="ARBA" id="ARBA00022833"/>
    </source>
</evidence>
<evidence type="ECO:0000313" key="13">
    <source>
        <dbReference type="EMBL" id="MCP1673470.1"/>
    </source>
</evidence>
<evidence type="ECO:0000256" key="9">
    <source>
        <dbReference type="ARBA" id="ARBA00043932"/>
    </source>
</evidence>
<feature type="binding site" evidence="11">
    <location>
        <position position="316"/>
    </location>
    <ligand>
        <name>GTP</name>
        <dbReference type="ChEBI" id="CHEBI:37565"/>
    </ligand>
</feature>
<keyword evidence="4 11" id="KW-0479">Metal-binding</keyword>
<feature type="domain" description="GTP cyclohydrolase II" evidence="12">
    <location>
        <begin position="176"/>
        <end position="337"/>
    </location>
</feature>
<comment type="cofactor">
    <cofactor evidence="11">
        <name>Zn(2+)</name>
        <dbReference type="ChEBI" id="CHEBI:29105"/>
    </cofactor>
    <text evidence="11">Binds 1 zinc ion per subunit.</text>
</comment>
<dbReference type="HAMAP" id="MF_00179">
    <property type="entry name" value="RibA"/>
    <property type="match status" value="1"/>
</dbReference>
<dbReference type="EC" id="3.5.4.25" evidence="11"/>
<reference evidence="13" key="1">
    <citation type="submission" date="2022-03" db="EMBL/GenBank/DDBJ databases">
        <title>Genomic Encyclopedia of Type Strains, Phase III (KMG-III): the genomes of soil and plant-associated and newly described type strains.</title>
        <authorList>
            <person name="Whitman W."/>
        </authorList>
    </citation>
    <scope>NUCLEOTIDE SEQUENCE</scope>
    <source>
        <strain evidence="13">ANL 6-2</strain>
    </source>
</reference>
<feature type="binding site" evidence="11">
    <location>
        <position position="221"/>
    </location>
    <ligand>
        <name>Zn(2+)</name>
        <dbReference type="ChEBI" id="CHEBI:29105"/>
        <note>catalytic</note>
    </ligand>
</feature>
<feature type="active site" description="Proton acceptor" evidence="11">
    <location>
        <position position="293"/>
    </location>
</feature>
<evidence type="ECO:0000256" key="4">
    <source>
        <dbReference type="ARBA" id="ARBA00022723"/>
    </source>
</evidence>
<dbReference type="EMBL" id="JALJXV010000001">
    <property type="protein sequence ID" value="MCP1673470.1"/>
    <property type="molecule type" value="Genomic_DNA"/>
</dbReference>
<evidence type="ECO:0000256" key="10">
    <source>
        <dbReference type="ARBA" id="ARBA00049295"/>
    </source>
</evidence>
<dbReference type="PANTHER" id="PTHR21327:SF18">
    <property type="entry name" value="3,4-DIHYDROXY-2-BUTANONE 4-PHOSPHATE SYNTHASE"/>
    <property type="match status" value="1"/>
</dbReference>
<dbReference type="GO" id="GO:0003935">
    <property type="term" value="F:GTP cyclohydrolase II activity"/>
    <property type="evidence" value="ECO:0007669"/>
    <property type="project" value="UniProtKB-UniRule"/>
</dbReference>
<dbReference type="GO" id="GO:0008270">
    <property type="term" value="F:zinc ion binding"/>
    <property type="evidence" value="ECO:0007669"/>
    <property type="project" value="UniProtKB-UniRule"/>
</dbReference>
<evidence type="ECO:0000256" key="5">
    <source>
        <dbReference type="ARBA" id="ARBA00022741"/>
    </source>
</evidence>
<dbReference type="InterPro" id="IPR032677">
    <property type="entry name" value="GTP_cyclohydro_II"/>
</dbReference>
<evidence type="ECO:0000259" key="12">
    <source>
        <dbReference type="Pfam" id="PF00925"/>
    </source>
</evidence>
<dbReference type="AlphaFoldDB" id="A0AAE3G0W4"/>
<proteinExistence type="inferred from homology"/>
<feature type="binding site" evidence="11">
    <location>
        <position position="237"/>
    </location>
    <ligand>
        <name>GTP</name>
        <dbReference type="ChEBI" id="CHEBI:37565"/>
    </ligand>
</feature>
<keyword evidence="6 11" id="KW-0378">Hydrolase</keyword>
<keyword evidence="5 11" id="KW-0547">Nucleotide-binding</keyword>
<dbReference type="GO" id="GO:0009231">
    <property type="term" value="P:riboflavin biosynthetic process"/>
    <property type="evidence" value="ECO:0007669"/>
    <property type="project" value="UniProtKB-UniRule"/>
</dbReference>
<feature type="binding site" evidence="11">
    <location>
        <position position="234"/>
    </location>
    <ligand>
        <name>Zn(2+)</name>
        <dbReference type="ChEBI" id="CHEBI:29105"/>
        <note>catalytic</note>
    </ligand>
</feature>
<dbReference type="PIRSF" id="PIRSF001259">
    <property type="entry name" value="RibA"/>
    <property type="match status" value="1"/>
</dbReference>
<feature type="binding site" evidence="11">
    <location>
        <position position="321"/>
    </location>
    <ligand>
        <name>GTP</name>
        <dbReference type="ChEBI" id="CHEBI:37565"/>
    </ligand>
</feature>
<evidence type="ECO:0000256" key="11">
    <source>
        <dbReference type="HAMAP-Rule" id="MF_00179"/>
    </source>
</evidence>
<feature type="active site" description="Nucleophile" evidence="11">
    <location>
        <position position="295"/>
    </location>
</feature>
<keyword evidence="3 11" id="KW-0686">Riboflavin biosynthesis</keyword>
<dbReference type="NCBIfam" id="TIGR00505">
    <property type="entry name" value="ribA"/>
    <property type="match status" value="1"/>
</dbReference>
<comment type="function">
    <text evidence="9 11">Catalyzes the conversion of GTP to 2,5-diamino-6-ribosylamino-4(3H)-pyrimidinone 5'-phosphate (DARP), formate and pyrophosphate.</text>
</comment>
<organism evidence="13 14">
    <name type="scientific">Natronocella acetinitrilica</name>
    <dbReference type="NCBI Taxonomy" id="414046"/>
    <lineage>
        <taxon>Bacteria</taxon>
        <taxon>Pseudomonadati</taxon>
        <taxon>Pseudomonadota</taxon>
        <taxon>Gammaproteobacteria</taxon>
        <taxon>Chromatiales</taxon>
        <taxon>Ectothiorhodospiraceae</taxon>
        <taxon>Natronocella</taxon>
    </lineage>
</organism>
<keyword evidence="14" id="KW-1185">Reference proteome</keyword>
<dbReference type="FunFam" id="3.40.50.10990:FF:000001">
    <property type="entry name" value="Riboflavin biosynthesis protein RibBA"/>
    <property type="match status" value="1"/>
</dbReference>
<comment type="caution">
    <text evidence="13">The sequence shown here is derived from an EMBL/GenBank/DDBJ whole genome shotgun (WGS) entry which is preliminary data.</text>
</comment>
<dbReference type="PANTHER" id="PTHR21327">
    <property type="entry name" value="GTP CYCLOHYDROLASE II-RELATED"/>
    <property type="match status" value="1"/>
</dbReference>
<accession>A0AAE3G0W4</accession>
<feature type="binding site" evidence="11">
    <location>
        <begin position="259"/>
        <end position="261"/>
    </location>
    <ligand>
        <name>GTP</name>
        <dbReference type="ChEBI" id="CHEBI:37565"/>
    </ligand>
</feature>
<feature type="binding site" evidence="11">
    <location>
        <position position="281"/>
    </location>
    <ligand>
        <name>GTP</name>
        <dbReference type="ChEBI" id="CHEBI:37565"/>
    </ligand>
</feature>
<comment type="similarity">
    <text evidence="11">Belongs to the GTP cyclohydrolase II family.</text>
</comment>
<keyword evidence="7 11" id="KW-0862">Zinc</keyword>
<dbReference type="InterPro" id="IPR036144">
    <property type="entry name" value="RibA-like_sf"/>
</dbReference>
<evidence type="ECO:0000256" key="3">
    <source>
        <dbReference type="ARBA" id="ARBA00022619"/>
    </source>
</evidence>
<name>A0AAE3G0W4_9GAMM</name>
<dbReference type="Gene3D" id="3.40.50.10990">
    <property type="entry name" value="GTP cyclohydrolase II"/>
    <property type="match status" value="1"/>
</dbReference>
<sequence>MQQAERAVFDIRRGQPVHISGPEAGVLVAAVEGLTPALINRLRVLGCEKTRLAVTSHRARWTGIANHASAAMSLLLPDGIPVSEIVDLCTARHDTTPAEIADRARPVTPLESAALAVVRASRLLPAALVTGTGPVHREELAALIKDGTILDVPADQALALASSPRLQVSETSDAIVPLADSEESRFVLFREANGVQEHVAVLIGDPKTWPNPVPVRLHSACLTGDLFGSLRCDCGEQLRGSVREIANTGGGVLLYLAQEGRGIGLANKLRAYRLQDQGMDTVDADCSLGFGADERRYEAAVEMLQTLGIDRVRLLTNNPDKVRALQEAGIDVADRQPLLGKLNRHNARYLTTKADRAGHFLEELLRKA</sequence>
<evidence type="ECO:0000256" key="8">
    <source>
        <dbReference type="ARBA" id="ARBA00023134"/>
    </source>
</evidence>
<comment type="pathway">
    <text evidence="1 11">Cofactor biosynthesis; riboflavin biosynthesis; 5-amino-6-(D-ribitylamino)uracil from GTP: step 1/4.</text>
</comment>
<dbReference type="RefSeq" id="WP_253473869.1">
    <property type="nucleotide sequence ID" value="NZ_JALJXV010000001.1"/>
</dbReference>
<evidence type="ECO:0000256" key="6">
    <source>
        <dbReference type="ARBA" id="ARBA00022801"/>
    </source>
</evidence>
<evidence type="ECO:0000256" key="2">
    <source>
        <dbReference type="ARBA" id="ARBA00005520"/>
    </source>
</evidence>
<dbReference type="CDD" id="cd00641">
    <property type="entry name" value="GTP_cyclohydro2"/>
    <property type="match status" value="1"/>
</dbReference>
<dbReference type="GO" id="GO:0005829">
    <property type="term" value="C:cytosol"/>
    <property type="evidence" value="ECO:0007669"/>
    <property type="project" value="TreeGrafter"/>
</dbReference>
<evidence type="ECO:0000313" key="14">
    <source>
        <dbReference type="Proteomes" id="UP001205843"/>
    </source>
</evidence>
<evidence type="ECO:0000256" key="1">
    <source>
        <dbReference type="ARBA" id="ARBA00004853"/>
    </source>
</evidence>
<feature type="binding site" evidence="11">
    <location>
        <position position="232"/>
    </location>
    <ligand>
        <name>Zn(2+)</name>
        <dbReference type="ChEBI" id="CHEBI:29105"/>
        <note>catalytic</note>
    </ligand>
</feature>
<keyword evidence="8 11" id="KW-0342">GTP-binding</keyword>
<comment type="catalytic activity">
    <reaction evidence="10 11">
        <text>GTP + 4 H2O = 2,5-diamino-6-hydroxy-4-(5-phosphoribosylamino)-pyrimidine + formate + 2 phosphate + 3 H(+)</text>
        <dbReference type="Rhea" id="RHEA:23704"/>
        <dbReference type="ChEBI" id="CHEBI:15377"/>
        <dbReference type="ChEBI" id="CHEBI:15378"/>
        <dbReference type="ChEBI" id="CHEBI:15740"/>
        <dbReference type="ChEBI" id="CHEBI:37565"/>
        <dbReference type="ChEBI" id="CHEBI:43474"/>
        <dbReference type="ChEBI" id="CHEBI:58614"/>
        <dbReference type="EC" id="3.5.4.25"/>
    </reaction>
</comment>
<protein>
    <recommendedName>
        <fullName evidence="11">GTP cyclohydrolase-2</fullName>
        <ecNumber evidence="11">3.5.4.25</ecNumber>
    </recommendedName>
    <alternativeName>
        <fullName evidence="11">GTP cyclohydrolase II</fullName>
    </alternativeName>
</protein>
<dbReference type="SUPFAM" id="SSF142695">
    <property type="entry name" value="RibA-like"/>
    <property type="match status" value="1"/>
</dbReference>
<feature type="binding site" evidence="11">
    <location>
        <begin position="216"/>
        <end position="220"/>
    </location>
    <ligand>
        <name>GTP</name>
        <dbReference type="ChEBI" id="CHEBI:37565"/>
    </ligand>
</feature>